<protein>
    <submittedName>
        <fullName evidence="3">Secreted protein</fullName>
    </submittedName>
</protein>
<dbReference type="WBParaSite" id="ASIM_0000730301-mRNA-1">
    <property type="protein sequence ID" value="ASIM_0000730301-mRNA-1"/>
    <property type="gene ID" value="ASIM_0000730301"/>
</dbReference>
<dbReference type="EMBL" id="UYRR01016451">
    <property type="protein sequence ID" value="VDK28455.1"/>
    <property type="molecule type" value="Genomic_DNA"/>
</dbReference>
<sequence length="88" mass="9674">MRFARMFAPGRFHRISSTRQTTLGGGSAQLGALAGTTTLASKSATQLLDRDSIVTLIMLFLIDPARITSQRLQVFFCSLSLVYKTYTV</sequence>
<name>A0A0M3JI38_ANISI</name>
<evidence type="ECO:0000313" key="3">
    <source>
        <dbReference type="WBParaSite" id="ASIM_0000730301-mRNA-1"/>
    </source>
</evidence>
<gene>
    <name evidence="1" type="ORF">ASIM_LOCUS7069</name>
</gene>
<accession>A0A0M3JI38</accession>
<dbReference type="AlphaFoldDB" id="A0A0M3JI38"/>
<keyword evidence="2" id="KW-1185">Reference proteome</keyword>
<dbReference type="Proteomes" id="UP000267096">
    <property type="component" value="Unassembled WGS sequence"/>
</dbReference>
<reference evidence="3" key="1">
    <citation type="submission" date="2017-02" db="UniProtKB">
        <authorList>
            <consortium name="WormBaseParasite"/>
        </authorList>
    </citation>
    <scope>IDENTIFICATION</scope>
</reference>
<proteinExistence type="predicted"/>
<evidence type="ECO:0000313" key="2">
    <source>
        <dbReference type="Proteomes" id="UP000267096"/>
    </source>
</evidence>
<organism evidence="3">
    <name type="scientific">Anisakis simplex</name>
    <name type="common">Herring worm</name>
    <dbReference type="NCBI Taxonomy" id="6269"/>
    <lineage>
        <taxon>Eukaryota</taxon>
        <taxon>Metazoa</taxon>
        <taxon>Ecdysozoa</taxon>
        <taxon>Nematoda</taxon>
        <taxon>Chromadorea</taxon>
        <taxon>Rhabditida</taxon>
        <taxon>Spirurina</taxon>
        <taxon>Ascaridomorpha</taxon>
        <taxon>Ascaridoidea</taxon>
        <taxon>Anisakidae</taxon>
        <taxon>Anisakis</taxon>
        <taxon>Anisakis simplex complex</taxon>
    </lineage>
</organism>
<reference evidence="1 2" key="2">
    <citation type="submission" date="2018-11" db="EMBL/GenBank/DDBJ databases">
        <authorList>
            <consortium name="Pathogen Informatics"/>
        </authorList>
    </citation>
    <scope>NUCLEOTIDE SEQUENCE [LARGE SCALE GENOMIC DNA]</scope>
</reference>
<evidence type="ECO:0000313" key="1">
    <source>
        <dbReference type="EMBL" id="VDK28455.1"/>
    </source>
</evidence>